<dbReference type="PROSITE" id="PS51880">
    <property type="entry name" value="TGS"/>
    <property type="match status" value="1"/>
</dbReference>
<keyword evidence="6" id="KW-1185">Reference proteome</keyword>
<dbReference type="SUPFAM" id="SSF109604">
    <property type="entry name" value="HD-domain/PDEase-like"/>
    <property type="match status" value="1"/>
</dbReference>
<feature type="domain" description="ACT" evidence="2">
    <location>
        <begin position="644"/>
        <end position="718"/>
    </location>
</feature>
<dbReference type="CDD" id="cd05399">
    <property type="entry name" value="NT_Rel-Spo_like"/>
    <property type="match status" value="1"/>
</dbReference>
<dbReference type="PANTHER" id="PTHR21262:SF36">
    <property type="entry name" value="BIFUNCTIONAL (P)PPGPP SYNTHASE_HYDROLASE SPOT"/>
    <property type="match status" value="1"/>
</dbReference>
<name>A0AAU9EIK4_9BACT</name>
<dbReference type="FunFam" id="3.30.460.10:FF:000001">
    <property type="entry name" value="GTP pyrophosphokinase RelA"/>
    <property type="match status" value="1"/>
</dbReference>
<dbReference type="CDD" id="cd04876">
    <property type="entry name" value="ACT_RelA-SpoT"/>
    <property type="match status" value="1"/>
</dbReference>
<dbReference type="GO" id="GO:0042594">
    <property type="term" value="P:response to starvation"/>
    <property type="evidence" value="ECO:0007669"/>
    <property type="project" value="TreeGrafter"/>
</dbReference>
<dbReference type="InterPro" id="IPR045865">
    <property type="entry name" value="ACT-like_dom_sf"/>
</dbReference>
<dbReference type="KEGG" id="dmp:FAK_21400"/>
<feature type="domain" description="TGS" evidence="4">
    <location>
        <begin position="388"/>
        <end position="449"/>
    </location>
</feature>
<dbReference type="CDD" id="cd00077">
    <property type="entry name" value="HDc"/>
    <property type="match status" value="1"/>
</dbReference>
<dbReference type="FunFam" id="3.10.20.30:FF:000002">
    <property type="entry name" value="GTP pyrophosphokinase (RelA/SpoT)"/>
    <property type="match status" value="1"/>
</dbReference>
<dbReference type="InterPro" id="IPR003607">
    <property type="entry name" value="HD/PDEase_dom"/>
</dbReference>
<feature type="domain" description="HD" evidence="3">
    <location>
        <begin position="47"/>
        <end position="147"/>
    </location>
</feature>
<dbReference type="GO" id="GO:0015949">
    <property type="term" value="P:nucleobase-containing small molecule interconversion"/>
    <property type="evidence" value="ECO:0007669"/>
    <property type="project" value="UniProtKB-ARBA"/>
</dbReference>
<dbReference type="Gene3D" id="1.10.3210.10">
    <property type="entry name" value="Hypothetical protein af1432"/>
    <property type="match status" value="1"/>
</dbReference>
<dbReference type="Pfam" id="PF02824">
    <property type="entry name" value="TGS"/>
    <property type="match status" value="1"/>
</dbReference>
<dbReference type="Pfam" id="PF13328">
    <property type="entry name" value="HD_4"/>
    <property type="match status" value="1"/>
</dbReference>
<evidence type="ECO:0000313" key="6">
    <source>
        <dbReference type="Proteomes" id="UP001366166"/>
    </source>
</evidence>
<dbReference type="InterPro" id="IPR012675">
    <property type="entry name" value="Beta-grasp_dom_sf"/>
</dbReference>
<dbReference type="InterPro" id="IPR043519">
    <property type="entry name" value="NT_sf"/>
</dbReference>
<dbReference type="InterPro" id="IPR012676">
    <property type="entry name" value="TGS-like"/>
</dbReference>
<dbReference type="Pfam" id="PF19296">
    <property type="entry name" value="RelA_AH_RIS"/>
    <property type="match status" value="1"/>
</dbReference>
<dbReference type="GO" id="GO:0015969">
    <property type="term" value="P:guanosine tetraphosphate metabolic process"/>
    <property type="evidence" value="ECO:0007669"/>
    <property type="project" value="InterPro"/>
</dbReference>
<dbReference type="InterPro" id="IPR004811">
    <property type="entry name" value="RelA/Spo_fam"/>
</dbReference>
<protein>
    <submittedName>
        <fullName evidence="5">GTP pyrophosphokinase</fullName>
    </submittedName>
</protein>
<dbReference type="InterPro" id="IPR033655">
    <property type="entry name" value="TGS_RelA/SpoT"/>
</dbReference>
<dbReference type="GO" id="GO:0008728">
    <property type="term" value="F:GTP diphosphokinase activity"/>
    <property type="evidence" value="ECO:0007669"/>
    <property type="project" value="TreeGrafter"/>
</dbReference>
<dbReference type="Gene3D" id="3.30.460.10">
    <property type="entry name" value="Beta Polymerase, domain 2"/>
    <property type="match status" value="1"/>
</dbReference>
<dbReference type="FunFam" id="1.10.3210.10:FF:000001">
    <property type="entry name" value="GTP pyrophosphokinase RelA"/>
    <property type="match status" value="1"/>
</dbReference>
<dbReference type="SUPFAM" id="SSF81271">
    <property type="entry name" value="TGS-like"/>
    <property type="match status" value="1"/>
</dbReference>
<dbReference type="PANTHER" id="PTHR21262">
    <property type="entry name" value="GUANOSINE-3',5'-BIS DIPHOSPHATE 3'-PYROPHOSPHOHYDROLASE"/>
    <property type="match status" value="1"/>
</dbReference>
<dbReference type="SUPFAM" id="SSF81301">
    <property type="entry name" value="Nucleotidyltransferase"/>
    <property type="match status" value="1"/>
</dbReference>
<dbReference type="InterPro" id="IPR006674">
    <property type="entry name" value="HD_domain"/>
</dbReference>
<dbReference type="InterPro" id="IPR002912">
    <property type="entry name" value="ACT_dom"/>
</dbReference>
<reference evidence="6" key="1">
    <citation type="journal article" date="2023" name="Arch. Microbiol.">
        <title>Desulfoferula mesophilus gen. nov. sp. nov., a mesophilic sulfate-reducing bacterium isolated from a brackish lake sediment.</title>
        <authorList>
            <person name="Watanabe T."/>
            <person name="Yabe T."/>
            <person name="Tsuji J.M."/>
            <person name="Fukui M."/>
        </authorList>
    </citation>
    <scope>NUCLEOTIDE SEQUENCE [LARGE SCALE GENOMIC DNA]</scope>
    <source>
        <strain evidence="6">12FAK</strain>
    </source>
</reference>
<evidence type="ECO:0000256" key="1">
    <source>
        <dbReference type="RuleBase" id="RU003847"/>
    </source>
</evidence>
<sequence length="718" mass="81485">MALQRINEIIDAVREYHPGADVSAIQKAYVFSAKVHKGQVRRSGEPYLSHPLAVAALLAEMHTDVASICAALLHDAVEDTNTTVEDVANLLGTEVASLVDGVTKITQISATTTKTAQQAENMRKMILAMANDIRVLLIKLADRLHNMRTLGYMPPAKQRSIAQETRDIYAPMAHRLGIRRWQAELEDWTLYFLEPNIYQRIKDGVATRKSERERFIEEVKQVLQEQIAEQGIKCSVDGRPKHFYSIYRKMQRRGVDIDQLYDLIAFRVVVERLRDCYEALGVVHNVWKPIPGRFRDYIGMPKPNMYQSLHTSVVGPMGQRMEVQIRTDEMHRVAEEGIAAHWRYKEQGAGDEAEEGRFAWLRKLMEWQRDLEDPTEFMQSLKMNLYPGEIFVFTPGGEVKALPRGATPVDFAYSIHTEVGHQCVGARVNGRMVPLKSQLATGDQVEIITQSNHKPSKDWLNFVVSGRARSKIRSYIRESERSRSVSLGSEILDKELRKHKLTLAAVLKDGKLAQVMSDLSFQDSEHLLAAVAYGKVSPRHIVNKILPRPTEEEQEKPGLIERSLKRLRRRPTPEGIKVKGLDDILVRFAKCCNPLPGDEVVGYITRGRGVTIHRSDCNHVADLDPERRVEVEWDLAKEEVRPVRIQVISADRAGILADMAGVMKKHDINIMEAEVKTTEELKGIATFTIQVHDAKQLHRVLKDIAGLKDILSVRRMDH</sequence>
<proteinExistence type="inferred from homology"/>
<organism evidence="5 6">
    <name type="scientific">Desulfoferula mesophila</name>
    <dbReference type="NCBI Taxonomy" id="3058419"/>
    <lineage>
        <taxon>Bacteria</taxon>
        <taxon>Pseudomonadati</taxon>
        <taxon>Thermodesulfobacteriota</taxon>
        <taxon>Desulfarculia</taxon>
        <taxon>Desulfarculales</taxon>
        <taxon>Desulfarculaceae</taxon>
        <taxon>Desulfoferula</taxon>
    </lineage>
</organism>
<dbReference type="PROSITE" id="PS51671">
    <property type="entry name" value="ACT"/>
    <property type="match status" value="1"/>
</dbReference>
<dbReference type="SUPFAM" id="SSF55021">
    <property type="entry name" value="ACT-like"/>
    <property type="match status" value="1"/>
</dbReference>
<accession>A0AAU9EIK4</accession>
<dbReference type="Proteomes" id="UP001366166">
    <property type="component" value="Chromosome"/>
</dbReference>
<dbReference type="Gene3D" id="3.30.70.260">
    <property type="match status" value="1"/>
</dbReference>
<comment type="function">
    <text evidence="1">In eubacteria ppGpp (guanosine 3'-diphosphate 5'-diphosphate) is a mediator of the stringent response that coordinates a variety of cellular activities in response to changes in nutritional abundance.</text>
</comment>
<comment type="similarity">
    <text evidence="1">Belongs to the relA/spoT family.</text>
</comment>
<dbReference type="PROSITE" id="PS51831">
    <property type="entry name" value="HD"/>
    <property type="match status" value="1"/>
</dbReference>
<dbReference type="AlphaFoldDB" id="A0AAU9EIK4"/>
<dbReference type="SMART" id="SM00471">
    <property type="entry name" value="HDc"/>
    <property type="match status" value="1"/>
</dbReference>
<dbReference type="GO" id="GO:0005886">
    <property type="term" value="C:plasma membrane"/>
    <property type="evidence" value="ECO:0007669"/>
    <property type="project" value="TreeGrafter"/>
</dbReference>
<gene>
    <name evidence="5" type="primary">relA</name>
    <name evidence="5" type="ORF">FAK_21400</name>
</gene>
<dbReference type="GO" id="GO:0008893">
    <property type="term" value="F:guanosine-3',5'-bis(diphosphate) 3'-diphosphatase activity"/>
    <property type="evidence" value="ECO:0007669"/>
    <property type="project" value="TreeGrafter"/>
</dbReference>
<evidence type="ECO:0000313" key="5">
    <source>
        <dbReference type="EMBL" id="BEQ15074.1"/>
    </source>
</evidence>
<dbReference type="SMART" id="SM00954">
    <property type="entry name" value="RelA_SpoT"/>
    <property type="match status" value="1"/>
</dbReference>
<dbReference type="NCBIfam" id="TIGR00691">
    <property type="entry name" value="spoT_relA"/>
    <property type="match status" value="1"/>
</dbReference>
<evidence type="ECO:0000259" key="2">
    <source>
        <dbReference type="PROSITE" id="PS51671"/>
    </source>
</evidence>
<evidence type="ECO:0000259" key="4">
    <source>
        <dbReference type="PROSITE" id="PS51880"/>
    </source>
</evidence>
<dbReference type="CDD" id="cd01668">
    <property type="entry name" value="TGS_RSH"/>
    <property type="match status" value="1"/>
</dbReference>
<evidence type="ECO:0000259" key="3">
    <source>
        <dbReference type="PROSITE" id="PS51831"/>
    </source>
</evidence>
<dbReference type="InterPro" id="IPR007685">
    <property type="entry name" value="RelA_SpoT"/>
</dbReference>
<dbReference type="Pfam" id="PF04607">
    <property type="entry name" value="RelA_SpoT"/>
    <property type="match status" value="1"/>
</dbReference>
<dbReference type="Gene3D" id="3.10.20.30">
    <property type="match status" value="1"/>
</dbReference>
<dbReference type="InterPro" id="IPR004095">
    <property type="entry name" value="TGS"/>
</dbReference>
<dbReference type="Pfam" id="PF13291">
    <property type="entry name" value="ACT_4"/>
    <property type="match status" value="1"/>
</dbReference>
<dbReference type="InterPro" id="IPR045600">
    <property type="entry name" value="RelA/SpoT_AH_RIS"/>
</dbReference>
<dbReference type="EMBL" id="AP028679">
    <property type="protein sequence ID" value="BEQ15074.1"/>
    <property type="molecule type" value="Genomic_DNA"/>
</dbReference>